<accession>A0A1L7JMY9</accession>
<evidence type="ECO:0000313" key="1">
    <source>
        <dbReference type="EMBL" id="APU87127.1"/>
    </source>
</evidence>
<sequence>MGNFEGAFYNDNELILKVKLNNNSQRELIKLLLSNHDLIKEDYRYKINAYKKQLRAITSLEVEDYQSRNLKDIILDIQEPTCEPHITNIKLLNTKMNTSQQEAVKKL</sequence>
<gene>
    <name evidence="1" type="ORF">NPD8_4142</name>
</gene>
<dbReference type="AlphaFoldDB" id="A0A1L7JMY9"/>
<keyword evidence="1" id="KW-0418">Kinase</keyword>
<proteinExistence type="predicted"/>
<keyword evidence="1" id="KW-0614">Plasmid</keyword>
<dbReference type="RefSeq" id="WP_076607101.1">
    <property type="nucleotide sequence ID" value="NZ_CP015715.1"/>
</dbReference>
<reference evidence="1" key="1">
    <citation type="submission" date="2016-05" db="EMBL/GenBank/DDBJ databases">
        <authorList>
            <person name="Lavstsen T."/>
            <person name="Jespersen J.S."/>
        </authorList>
    </citation>
    <scope>NUCLEOTIDE SEQUENCE</scope>
    <source>
        <strain evidence="1">CDC69096</strain>
        <plasmid evidence="1">pNPD8_2</plasmid>
    </source>
</reference>
<dbReference type="EMBL" id="CP015715">
    <property type="protein sequence ID" value="APU87127.1"/>
    <property type="molecule type" value="Genomic_DNA"/>
</dbReference>
<keyword evidence="1" id="KW-0808">Transferase</keyword>
<organism evidence="1">
    <name type="scientific">Clostridium botulinum</name>
    <dbReference type="NCBI Taxonomy" id="1491"/>
    <lineage>
        <taxon>Bacteria</taxon>
        <taxon>Bacillati</taxon>
        <taxon>Bacillota</taxon>
        <taxon>Clostridia</taxon>
        <taxon>Eubacteriales</taxon>
        <taxon>Clostridiaceae</taxon>
        <taxon>Clostridium</taxon>
    </lineage>
</organism>
<dbReference type="GO" id="GO:0016301">
    <property type="term" value="F:kinase activity"/>
    <property type="evidence" value="ECO:0007669"/>
    <property type="project" value="UniProtKB-KW"/>
</dbReference>
<protein>
    <submittedName>
        <fullName evidence="1">Kinase domain protein</fullName>
    </submittedName>
</protein>
<geneLocation type="plasmid" evidence="1">
    <name>pNPD8_2</name>
</geneLocation>
<name>A0A1L7JMY9_CLOBO</name>